<dbReference type="InterPro" id="IPR050348">
    <property type="entry name" value="Protein-Tyr_Phosphatase"/>
</dbReference>
<dbReference type="AlphaFoldDB" id="R7UGS3"/>
<feature type="domain" description="Tyrosine specific protein phosphatases" evidence="6">
    <location>
        <begin position="186"/>
        <end position="260"/>
    </location>
</feature>
<dbReference type="OMA" id="WQENCRS"/>
<evidence type="ECO:0000259" key="5">
    <source>
        <dbReference type="PROSITE" id="PS50055"/>
    </source>
</evidence>
<proteinExistence type="predicted"/>
<reference evidence="7 9" key="2">
    <citation type="journal article" date="2013" name="Nature">
        <title>Insights into bilaterian evolution from three spiralian genomes.</title>
        <authorList>
            <person name="Simakov O."/>
            <person name="Marletaz F."/>
            <person name="Cho S.J."/>
            <person name="Edsinger-Gonzales E."/>
            <person name="Havlak P."/>
            <person name="Hellsten U."/>
            <person name="Kuo D.H."/>
            <person name="Larsson T."/>
            <person name="Lv J."/>
            <person name="Arendt D."/>
            <person name="Savage R."/>
            <person name="Osoegawa K."/>
            <person name="de Jong P."/>
            <person name="Grimwood J."/>
            <person name="Chapman J.A."/>
            <person name="Shapiro H."/>
            <person name="Aerts A."/>
            <person name="Otillar R.P."/>
            <person name="Terry A.Y."/>
            <person name="Boore J.L."/>
            <person name="Grigoriev I.V."/>
            <person name="Lindberg D.R."/>
            <person name="Seaver E.C."/>
            <person name="Weisblat D.A."/>
            <person name="Putnam N.H."/>
            <person name="Rokhsar D.S."/>
        </authorList>
    </citation>
    <scope>NUCLEOTIDE SEQUENCE</scope>
    <source>
        <strain evidence="7 9">I ESC-2004</strain>
    </source>
</reference>
<dbReference type="Proteomes" id="UP000014760">
    <property type="component" value="Unassembled WGS sequence"/>
</dbReference>
<reference evidence="9" key="1">
    <citation type="submission" date="2012-12" db="EMBL/GenBank/DDBJ databases">
        <authorList>
            <person name="Hellsten U."/>
            <person name="Grimwood J."/>
            <person name="Chapman J.A."/>
            <person name="Shapiro H."/>
            <person name="Aerts A."/>
            <person name="Otillar R.P."/>
            <person name="Terry A.Y."/>
            <person name="Boore J.L."/>
            <person name="Simakov O."/>
            <person name="Marletaz F."/>
            <person name="Cho S.-J."/>
            <person name="Edsinger-Gonzales E."/>
            <person name="Havlak P."/>
            <person name="Kuo D.-H."/>
            <person name="Larsson T."/>
            <person name="Lv J."/>
            <person name="Arendt D."/>
            <person name="Savage R."/>
            <person name="Osoegawa K."/>
            <person name="de Jong P."/>
            <person name="Lindberg D.R."/>
            <person name="Seaver E.C."/>
            <person name="Weisblat D.A."/>
            <person name="Putnam N.H."/>
            <person name="Grigoriev I.V."/>
            <person name="Rokhsar D.S."/>
        </authorList>
    </citation>
    <scope>NUCLEOTIDE SEQUENCE</scope>
    <source>
        <strain evidence="9">I ESC-2004</strain>
    </source>
</reference>
<feature type="domain" description="Tyrosine-protein phosphatase" evidence="5">
    <location>
        <begin position="27"/>
        <end position="269"/>
    </location>
</feature>
<dbReference type="InterPro" id="IPR003595">
    <property type="entry name" value="Tyr_Pase_cat"/>
</dbReference>
<evidence type="ECO:0000313" key="8">
    <source>
        <dbReference type="EnsemblMetazoa" id="CapteP177598"/>
    </source>
</evidence>
<evidence type="ECO:0000256" key="1">
    <source>
        <dbReference type="ARBA" id="ARBA00013064"/>
    </source>
</evidence>
<dbReference type="PANTHER" id="PTHR19134">
    <property type="entry name" value="RECEPTOR-TYPE TYROSINE-PROTEIN PHOSPHATASE"/>
    <property type="match status" value="1"/>
</dbReference>
<evidence type="ECO:0000313" key="9">
    <source>
        <dbReference type="Proteomes" id="UP000014760"/>
    </source>
</evidence>
<dbReference type="PRINTS" id="PR00700">
    <property type="entry name" value="PRTYPHPHTASE"/>
</dbReference>
<comment type="catalytic activity">
    <reaction evidence="4">
        <text>O-phospho-L-tyrosyl-[protein] + H2O = L-tyrosyl-[protein] + phosphate</text>
        <dbReference type="Rhea" id="RHEA:10684"/>
        <dbReference type="Rhea" id="RHEA-COMP:10136"/>
        <dbReference type="Rhea" id="RHEA-COMP:20101"/>
        <dbReference type="ChEBI" id="CHEBI:15377"/>
        <dbReference type="ChEBI" id="CHEBI:43474"/>
        <dbReference type="ChEBI" id="CHEBI:46858"/>
        <dbReference type="ChEBI" id="CHEBI:61978"/>
        <dbReference type="EC" id="3.1.3.48"/>
    </reaction>
</comment>
<dbReference type="SMART" id="SM00194">
    <property type="entry name" value="PTPc"/>
    <property type="match status" value="2"/>
</dbReference>
<evidence type="ECO:0000313" key="7">
    <source>
        <dbReference type="EMBL" id="ELU05420.1"/>
    </source>
</evidence>
<evidence type="ECO:0000256" key="3">
    <source>
        <dbReference type="ARBA" id="ARBA00022912"/>
    </source>
</evidence>
<keyword evidence="3" id="KW-0904">Protein phosphatase</keyword>
<dbReference type="InterPro" id="IPR000242">
    <property type="entry name" value="PTP_cat"/>
</dbReference>
<protein>
    <recommendedName>
        <fullName evidence="1">protein-tyrosine-phosphatase</fullName>
        <ecNumber evidence="1">3.1.3.48</ecNumber>
    </recommendedName>
</protein>
<evidence type="ECO:0000259" key="6">
    <source>
        <dbReference type="PROSITE" id="PS50056"/>
    </source>
</evidence>
<dbReference type="PROSITE" id="PS50056">
    <property type="entry name" value="TYR_PHOSPHATASE_2"/>
    <property type="match status" value="2"/>
</dbReference>
<keyword evidence="2" id="KW-0378">Hydrolase</keyword>
<feature type="domain" description="Tyrosine-protein phosphatase" evidence="5">
    <location>
        <begin position="301"/>
        <end position="570"/>
    </location>
</feature>
<dbReference type="STRING" id="283909.R7UGS3"/>
<dbReference type="HOGENOM" id="CLU_001645_8_0_1"/>
<dbReference type="OrthoDB" id="6417559at2759"/>
<dbReference type="FunFam" id="3.90.190.10:FF:000102">
    <property type="entry name" value="Receptor-type tyrosine-protein phosphatase"/>
    <property type="match status" value="1"/>
</dbReference>
<reference evidence="8" key="3">
    <citation type="submission" date="2015-06" db="UniProtKB">
        <authorList>
            <consortium name="EnsemblMetazoa"/>
        </authorList>
    </citation>
    <scope>IDENTIFICATION</scope>
</reference>
<name>R7UGS3_CAPTE</name>
<sequence length="579" mass="65965">MHNVYNWHKCALCFFVQSIPYGQIAMCNTAKHPAIRNKNRFKNVLPYDHSRVKLNPNKGQIGSDYINANYIKGYQPNEMFIASHGPTTFTIKDFWRMVYEQKVCCVVMATNIMENHKKKCEKYWPDEGMTKQCGELTITNIKEIPSQDMVIRKMTIQEGEDVQELTQCHYIGWPDHGVPQMPASLIRFHLKCREFMTPGFSKGQLVVVHCSAGIGRTGTFIALDWLLQQAKYESVVDPFYCVQLLRESRMNMVQNFDQYSFLHRAVAEAIIAGNTIIKTTDIKSQISQMSTINAVAGTTFIECQFRMLQKLYPSFTSDQTGSALLKGNRAKNRGSFYPDESHRVVLTSSFPGRSDYINAVHVSGRSKKNTHVATHWPTEDTCVDFWRMLNDYQMPCVVLIRDAAMQNSYPDIVPPEEKPFDFGNLRVQSKPVCSTEGVLTQEVTIGKRSKADNDPVYCNVMAEAEFVHCIRFVHLTWPAFFAEDALGSQQILHDVTKTLEATANLISPTVVVCRDGRSWTGIFIALSSVLSSIKGSQQEVDFYCIAQRMKSCRPEFFLQLREYKAILDFMELGCEAKKC</sequence>
<gene>
    <name evidence="7" type="ORF">CAPTEDRAFT_177598</name>
</gene>
<dbReference type="PROSITE" id="PS50055">
    <property type="entry name" value="TYR_PHOSPHATASE_PTP"/>
    <property type="match status" value="2"/>
</dbReference>
<dbReference type="InterPro" id="IPR016130">
    <property type="entry name" value="Tyr_Pase_AS"/>
</dbReference>
<dbReference type="GO" id="GO:0004725">
    <property type="term" value="F:protein tyrosine phosphatase activity"/>
    <property type="evidence" value="ECO:0007669"/>
    <property type="project" value="UniProtKB-EC"/>
</dbReference>
<dbReference type="SUPFAM" id="SSF52799">
    <property type="entry name" value="(Phosphotyrosine protein) phosphatases II"/>
    <property type="match status" value="2"/>
</dbReference>
<dbReference type="Pfam" id="PF00102">
    <property type="entry name" value="Y_phosphatase"/>
    <property type="match status" value="2"/>
</dbReference>
<dbReference type="PROSITE" id="PS00383">
    <property type="entry name" value="TYR_PHOSPHATASE_1"/>
    <property type="match status" value="1"/>
</dbReference>
<dbReference type="SMART" id="SM00404">
    <property type="entry name" value="PTPc_motif"/>
    <property type="match status" value="2"/>
</dbReference>
<dbReference type="Gene3D" id="3.90.190.10">
    <property type="entry name" value="Protein tyrosine phosphatase superfamily"/>
    <property type="match status" value="2"/>
</dbReference>
<accession>R7UGS3</accession>
<feature type="domain" description="Tyrosine specific protein phosphatases" evidence="6">
    <location>
        <begin position="489"/>
        <end position="564"/>
    </location>
</feature>
<dbReference type="InterPro" id="IPR000387">
    <property type="entry name" value="Tyr_Pase_dom"/>
</dbReference>
<dbReference type="PANTHER" id="PTHR19134:SF553">
    <property type="entry name" value="TYROSINE-PROTEIN PHOSPHATASE 10D-RELATED"/>
    <property type="match status" value="1"/>
</dbReference>
<dbReference type="EnsemblMetazoa" id="CapteT177598">
    <property type="protein sequence ID" value="CapteP177598"/>
    <property type="gene ID" value="CapteG177598"/>
</dbReference>
<dbReference type="EMBL" id="AMQN01007845">
    <property type="status" value="NOT_ANNOTATED_CDS"/>
    <property type="molecule type" value="Genomic_DNA"/>
</dbReference>
<dbReference type="EMBL" id="KB301531">
    <property type="protein sequence ID" value="ELU05420.1"/>
    <property type="molecule type" value="Genomic_DNA"/>
</dbReference>
<evidence type="ECO:0000256" key="2">
    <source>
        <dbReference type="ARBA" id="ARBA00022801"/>
    </source>
</evidence>
<keyword evidence="9" id="KW-1185">Reference proteome</keyword>
<dbReference type="InterPro" id="IPR029021">
    <property type="entry name" value="Prot-tyrosine_phosphatase-like"/>
</dbReference>
<dbReference type="EC" id="3.1.3.48" evidence="1"/>
<organism evidence="7">
    <name type="scientific">Capitella teleta</name>
    <name type="common">Polychaete worm</name>
    <dbReference type="NCBI Taxonomy" id="283909"/>
    <lineage>
        <taxon>Eukaryota</taxon>
        <taxon>Metazoa</taxon>
        <taxon>Spiralia</taxon>
        <taxon>Lophotrochozoa</taxon>
        <taxon>Annelida</taxon>
        <taxon>Polychaeta</taxon>
        <taxon>Sedentaria</taxon>
        <taxon>Scolecida</taxon>
        <taxon>Capitellidae</taxon>
        <taxon>Capitella</taxon>
    </lineage>
</organism>
<evidence type="ECO:0000256" key="4">
    <source>
        <dbReference type="ARBA" id="ARBA00051722"/>
    </source>
</evidence>